<comment type="caution">
    <text evidence="1">The sequence shown here is derived from an EMBL/GenBank/DDBJ whole genome shotgun (WGS) entry which is preliminary data.</text>
</comment>
<dbReference type="Proteomes" id="UP001651690">
    <property type="component" value="Unassembled WGS sequence"/>
</dbReference>
<reference evidence="1 2" key="1">
    <citation type="submission" date="2022-06" db="EMBL/GenBank/DDBJ databases">
        <title>Mycolicibacterium sp. CAU 1645 isolated from seawater.</title>
        <authorList>
            <person name="Kim W."/>
        </authorList>
    </citation>
    <scope>NUCLEOTIDE SEQUENCE [LARGE SCALE GENOMIC DNA]</scope>
    <source>
        <strain evidence="1 2">CAU 1645</strain>
    </source>
</reference>
<sequence length="47" mass="4712">MIDQLASGGAPWGFGPAGTEPVDAAVARQIAAEATRRLAEVGLEGFG</sequence>
<keyword evidence="2" id="KW-1185">Reference proteome</keyword>
<protein>
    <submittedName>
        <fullName evidence="1">Uncharacterized protein</fullName>
    </submittedName>
</protein>
<evidence type="ECO:0000313" key="2">
    <source>
        <dbReference type="Proteomes" id="UP001651690"/>
    </source>
</evidence>
<name>A0ABT1MDE0_9MYCO</name>
<organism evidence="1 2">
    <name type="scientific">Mycolicibacterium arenosum</name>
    <dbReference type="NCBI Taxonomy" id="2952157"/>
    <lineage>
        <taxon>Bacteria</taxon>
        <taxon>Bacillati</taxon>
        <taxon>Actinomycetota</taxon>
        <taxon>Actinomycetes</taxon>
        <taxon>Mycobacteriales</taxon>
        <taxon>Mycobacteriaceae</taxon>
        <taxon>Mycolicibacterium</taxon>
    </lineage>
</organism>
<dbReference type="RefSeq" id="WP_255065196.1">
    <property type="nucleotide sequence ID" value="NZ_JANDBD010000022.1"/>
</dbReference>
<evidence type="ECO:0000313" key="1">
    <source>
        <dbReference type="EMBL" id="MCP9276907.1"/>
    </source>
</evidence>
<proteinExistence type="predicted"/>
<accession>A0ABT1MDE0</accession>
<gene>
    <name evidence="1" type="ORF">NM203_32485</name>
</gene>
<dbReference type="EMBL" id="JANDBD010000022">
    <property type="protein sequence ID" value="MCP9276907.1"/>
    <property type="molecule type" value="Genomic_DNA"/>
</dbReference>